<evidence type="ECO:0000313" key="5">
    <source>
        <dbReference type="EMBL" id="TMM49393.1"/>
    </source>
</evidence>
<evidence type="ECO:0000313" key="6">
    <source>
        <dbReference type="Proteomes" id="UP000309550"/>
    </source>
</evidence>
<dbReference type="Proteomes" id="UP000309550">
    <property type="component" value="Unassembled WGS sequence"/>
</dbReference>
<keyword evidence="3 5" id="KW-0808">Transferase</keyword>
<dbReference type="SUPFAM" id="SSF53448">
    <property type="entry name" value="Nucleotide-diphospho-sugar transferases"/>
    <property type="match status" value="1"/>
</dbReference>
<sequence length="832" mass="90002">MRRLLGLFDRYCAQNLFMRLPGFPLEVSGAVVGEVTQIARRGNRLEITGAAQAGRVTLHCGEDRVSTVPRRDPARPDAAGRFVLDLPVSDGALQLSLDRTDAHVFALPRFPARAYRVSRWRLVPRFGLGLLRASPLILLWAVKKTPALRPRIREALGFWVLPSARGLAPDIFAGSPAGPPLPEVEVTCVLPVYDAFDLLPDVLDRVCRHTDVPWHLVIIEDASPDPAVRPFLRDWADARNRDRPGCVTLLENAVNLGFIGSVNRGFEQALPRGGPVILLNADAFVPHGWASRLIGPLLADPSVASVTPMSNDAEIFSVPVICARGDLAPGQGDAVDAVARRFAPGAGDAPAPTGVGFCMALGADWLARVPRFDTAFGRGYGEEVDWCRRTQALGGRHLGVANLFVEHRGGASFGSDEKRRLIAANSDTISIRYPAYDIEVQDHLRSDPMTTPRLALAIAWLAAGAGDRPVPIYLAHAMGGGVEHYQRQRLDRDIARLGGGVVLRVGTALRWRLELHCAMGVTMGETDDFALIVSMLTPLTRRRVVYSCAVGDSDPVTIPDRLLDLVDDPGATTAELEILFHDFYPLSPSFNLLGQDGMFHGVPGSQTQDSVHRARRPDGSPVSLRDWRAAWGRLIARADSILTFSADSRTHVLAVWPEAAPRITVTPHELHHAIPRLLPRVGAKPVVGVLGNLNRQKGSALIAEAGRLLNAGTGDLGLVIIGDTDPACPPAQGVKVHGEYRLQDLAILTRRYQISAWLIPSICPETFSYTTHEALATGLPVFCLDLGAQAEAVRAAVGKDGPQGHVIARHASLHDQAQAVLDRLRAVLLAGR</sequence>
<keyword evidence="6" id="KW-1185">Reference proteome</keyword>
<comment type="similarity">
    <text evidence="1">Belongs to the glycosyltransferase 2 family.</text>
</comment>
<evidence type="ECO:0000256" key="3">
    <source>
        <dbReference type="ARBA" id="ARBA00022679"/>
    </source>
</evidence>
<accession>A0A5S3P7M9</accession>
<gene>
    <name evidence="5" type="ORF">FDT80_18195</name>
</gene>
<comment type="caution">
    <text evidence="5">The sequence shown here is derived from an EMBL/GenBank/DDBJ whole genome shotgun (WGS) entry which is preliminary data.</text>
</comment>
<reference evidence="5 6" key="1">
    <citation type="submission" date="2019-05" db="EMBL/GenBank/DDBJ databases">
        <title>Sulfitobacter sabulilitoris sp. nov., isolated from a marine sand.</title>
        <authorList>
            <person name="Yoon J.-H."/>
        </authorList>
    </citation>
    <scope>NUCLEOTIDE SEQUENCE [LARGE SCALE GENOMIC DNA]</scope>
    <source>
        <strain evidence="5 6">HSMS-29</strain>
    </source>
</reference>
<dbReference type="InterPro" id="IPR029044">
    <property type="entry name" value="Nucleotide-diphossugar_trans"/>
</dbReference>
<dbReference type="Pfam" id="PF13692">
    <property type="entry name" value="Glyco_trans_1_4"/>
    <property type="match status" value="1"/>
</dbReference>
<dbReference type="PANTHER" id="PTHR43179">
    <property type="entry name" value="RHAMNOSYLTRANSFERASE WBBL"/>
    <property type="match status" value="1"/>
</dbReference>
<protein>
    <submittedName>
        <fullName evidence="5">Glycosyltransferase</fullName>
    </submittedName>
</protein>
<keyword evidence="2" id="KW-0328">Glycosyltransferase</keyword>
<dbReference type="GO" id="GO:0016757">
    <property type="term" value="F:glycosyltransferase activity"/>
    <property type="evidence" value="ECO:0007669"/>
    <property type="project" value="UniProtKB-KW"/>
</dbReference>
<dbReference type="AlphaFoldDB" id="A0A5S3P7M9"/>
<evidence type="ECO:0000256" key="2">
    <source>
        <dbReference type="ARBA" id="ARBA00022676"/>
    </source>
</evidence>
<dbReference type="Pfam" id="PF00535">
    <property type="entry name" value="Glycos_transf_2"/>
    <property type="match status" value="1"/>
</dbReference>
<dbReference type="SUPFAM" id="SSF53756">
    <property type="entry name" value="UDP-Glycosyltransferase/glycogen phosphorylase"/>
    <property type="match status" value="1"/>
</dbReference>
<feature type="domain" description="Glycosyltransferase 2-like" evidence="4">
    <location>
        <begin position="188"/>
        <end position="312"/>
    </location>
</feature>
<evidence type="ECO:0000259" key="4">
    <source>
        <dbReference type="Pfam" id="PF00535"/>
    </source>
</evidence>
<name>A0A5S3P7M9_9RHOB</name>
<proteinExistence type="inferred from homology"/>
<dbReference type="EMBL" id="VANS01000009">
    <property type="protein sequence ID" value="TMM49393.1"/>
    <property type="molecule type" value="Genomic_DNA"/>
</dbReference>
<organism evidence="5 6">
    <name type="scientific">Sulfitobacter sabulilitoris</name>
    <dbReference type="NCBI Taxonomy" id="2562655"/>
    <lineage>
        <taxon>Bacteria</taxon>
        <taxon>Pseudomonadati</taxon>
        <taxon>Pseudomonadota</taxon>
        <taxon>Alphaproteobacteria</taxon>
        <taxon>Rhodobacterales</taxon>
        <taxon>Roseobacteraceae</taxon>
        <taxon>Sulfitobacter</taxon>
    </lineage>
</organism>
<dbReference type="Gene3D" id="3.90.550.10">
    <property type="entry name" value="Spore Coat Polysaccharide Biosynthesis Protein SpsA, Chain A"/>
    <property type="match status" value="1"/>
</dbReference>
<dbReference type="PANTHER" id="PTHR43179:SF12">
    <property type="entry name" value="GALACTOFURANOSYLTRANSFERASE GLFT2"/>
    <property type="match status" value="1"/>
</dbReference>
<evidence type="ECO:0000256" key="1">
    <source>
        <dbReference type="ARBA" id="ARBA00006739"/>
    </source>
</evidence>
<dbReference type="InterPro" id="IPR001173">
    <property type="entry name" value="Glyco_trans_2-like"/>
</dbReference>
<dbReference type="OrthoDB" id="9771846at2"/>
<dbReference type="Gene3D" id="3.40.50.2000">
    <property type="entry name" value="Glycogen Phosphorylase B"/>
    <property type="match status" value="1"/>
</dbReference>